<dbReference type="InterPro" id="IPR000674">
    <property type="entry name" value="Ald_Oxase/Xan_DH_a/b"/>
</dbReference>
<feature type="domain" description="Aldehyde oxidase/xanthine dehydrogenase a/b hammerhead" evidence="1">
    <location>
        <begin position="170"/>
        <end position="258"/>
    </location>
</feature>
<dbReference type="PROSITE" id="PS51257">
    <property type="entry name" value="PROKAR_LIPOPROTEIN"/>
    <property type="match status" value="1"/>
</dbReference>
<gene>
    <name evidence="2" type="ORF">HNP48_006558</name>
</gene>
<dbReference type="SUPFAM" id="SSF54665">
    <property type="entry name" value="CO dehydrogenase molybdoprotein N-domain-like"/>
    <property type="match status" value="1"/>
</dbReference>
<dbReference type="PANTHER" id="PTHR47495">
    <property type="entry name" value="ALDEHYDE DEHYDROGENASE"/>
    <property type="match status" value="1"/>
</dbReference>
<keyword evidence="3" id="KW-1185">Reference proteome</keyword>
<accession>A0A7X0PKV0</accession>
<comment type="caution">
    <text evidence="2">The sequence shown here is derived from an EMBL/GenBank/DDBJ whole genome shotgun (WGS) entry which is preliminary data.</text>
</comment>
<dbReference type="InterPro" id="IPR008274">
    <property type="entry name" value="AldOxase/xan_DH_MoCoBD1"/>
</dbReference>
<sequence>MMKRRHLLAGTGLAAITVVFSAGCALVPVIPKRPAPTPENAQGWIRHDGAGRYTLWVPCTEMGQQISTALQALAAAELGVAPQAVQVRLPGTDDIARVRATVGSASVQDFALPLAQACATLREALASGTSTGGASLQAQPLPASALRSFQALASARAVAPAPGQLQALVTGQALFAGDTRLPGMLYGRVLRAPVSAELDSRPGAMDDAAARADPACVAVVQSPLLQQMNSLGVGIVARSPTALDRIEAALAVQWQVQGGFGPVEIAERIDIDRHLARGALRHTPRSDAMPEGEAWSIDLRMDIPLAAHAPIEPRSATAVWSPKAQNGDPVLRVWAGTQDLFYVRDVLARHLALDAERIAVQACRVGGGFGGRTLCTVELEAAVLAQAVGAPVKVHWSRAQEFAQGFQRPPSSHRVRARVHQGHVTHWWHAFASSHILFTPAAMPPWMQTLADFAGDSGVARGSQLAYAVPQQRTEFTAQRLPVHTGPWRGLGAGPNTLVVESAMDECARQAGADPLAWRLAHTTDPRLAAAFERVAREARWHDKRPASDATTLRGRGIAGGIYKGVSYAAAVADVAVDRASGQVRVTAVWCAHDCGLVLQPDGVRAQTEGNLVWCLGLVLHEELPVAASRVAAATFADYALPRMGDVPPLHVHLVESGAPPTGAGETAMVAGAGAIANALRDATGHRFTRFPVRSEHVLQALTT</sequence>
<dbReference type="RefSeq" id="WP_260420462.1">
    <property type="nucleotide sequence ID" value="NZ_JACHLK010000023.1"/>
</dbReference>
<reference evidence="2 3" key="1">
    <citation type="submission" date="2020-08" db="EMBL/GenBank/DDBJ databases">
        <title>Functional genomics of gut bacteria from endangered species of beetles.</title>
        <authorList>
            <person name="Carlos-Shanley C."/>
        </authorList>
    </citation>
    <scope>NUCLEOTIDE SEQUENCE [LARGE SCALE GENOMIC DNA]</scope>
    <source>
        <strain evidence="2 3">S00198</strain>
    </source>
</reference>
<dbReference type="Pfam" id="PF02738">
    <property type="entry name" value="MoCoBD_1"/>
    <property type="match status" value="1"/>
</dbReference>
<protein>
    <submittedName>
        <fullName evidence="2">Isoquinoline 1-oxidoreductase beta subunit</fullName>
        <ecNumber evidence="2">1.3.99.16</ecNumber>
    </submittedName>
</protein>
<dbReference type="SMART" id="SM01008">
    <property type="entry name" value="Ald_Xan_dh_C"/>
    <property type="match status" value="1"/>
</dbReference>
<dbReference type="SUPFAM" id="SSF56003">
    <property type="entry name" value="Molybdenum cofactor-binding domain"/>
    <property type="match status" value="2"/>
</dbReference>
<dbReference type="Proteomes" id="UP000575083">
    <property type="component" value="Unassembled WGS sequence"/>
</dbReference>
<dbReference type="EMBL" id="JACHLK010000023">
    <property type="protein sequence ID" value="MBB6563832.1"/>
    <property type="molecule type" value="Genomic_DNA"/>
</dbReference>
<dbReference type="GO" id="GO:0047121">
    <property type="term" value="F:isoquinoline 1-oxidoreductase activity"/>
    <property type="evidence" value="ECO:0007669"/>
    <property type="project" value="UniProtKB-EC"/>
</dbReference>
<evidence type="ECO:0000313" key="3">
    <source>
        <dbReference type="Proteomes" id="UP000575083"/>
    </source>
</evidence>
<dbReference type="Gene3D" id="3.30.365.10">
    <property type="entry name" value="Aldehyde oxidase/xanthine dehydrogenase, molybdopterin binding domain"/>
    <property type="match status" value="4"/>
</dbReference>
<dbReference type="Pfam" id="PF20256">
    <property type="entry name" value="MoCoBD_2"/>
    <property type="match status" value="2"/>
</dbReference>
<dbReference type="EC" id="1.3.99.16" evidence="2"/>
<keyword evidence="2" id="KW-0560">Oxidoreductase</keyword>
<dbReference type="Gene3D" id="3.90.1170.50">
    <property type="entry name" value="Aldehyde oxidase/xanthine dehydrogenase, a/b hammerhead"/>
    <property type="match status" value="1"/>
</dbReference>
<organism evidence="2 3">
    <name type="scientific">Acidovorax soli</name>
    <dbReference type="NCBI Taxonomy" id="592050"/>
    <lineage>
        <taxon>Bacteria</taxon>
        <taxon>Pseudomonadati</taxon>
        <taxon>Pseudomonadota</taxon>
        <taxon>Betaproteobacteria</taxon>
        <taxon>Burkholderiales</taxon>
        <taxon>Comamonadaceae</taxon>
        <taxon>Acidovorax</taxon>
    </lineage>
</organism>
<dbReference type="InterPro" id="IPR046867">
    <property type="entry name" value="AldOxase/xan_DH_MoCoBD2"/>
</dbReference>
<proteinExistence type="predicted"/>
<name>A0A7X0PKV0_9BURK</name>
<dbReference type="InterPro" id="IPR036856">
    <property type="entry name" value="Ald_Oxase/Xan_DH_a/b_sf"/>
</dbReference>
<dbReference type="InterPro" id="IPR037165">
    <property type="entry name" value="AldOxase/xan_DH_Mopterin-bd_sf"/>
</dbReference>
<dbReference type="InterPro" id="IPR052516">
    <property type="entry name" value="N-heterocyclic_Hydroxylase"/>
</dbReference>
<evidence type="ECO:0000313" key="2">
    <source>
        <dbReference type="EMBL" id="MBB6563832.1"/>
    </source>
</evidence>
<evidence type="ECO:0000259" key="1">
    <source>
        <dbReference type="SMART" id="SM01008"/>
    </source>
</evidence>
<dbReference type="PANTHER" id="PTHR47495:SF1">
    <property type="entry name" value="BLL3820 PROTEIN"/>
    <property type="match status" value="1"/>
</dbReference>
<dbReference type="AlphaFoldDB" id="A0A7X0PKV0"/>